<dbReference type="Proteomes" id="UP001501436">
    <property type="component" value="Unassembled WGS sequence"/>
</dbReference>
<proteinExistence type="predicted"/>
<accession>A0ABP9G1L5</accession>
<name>A0ABP9G1L5_9SPHI</name>
<reference evidence="2" key="1">
    <citation type="journal article" date="2019" name="Int. J. Syst. Evol. Microbiol.">
        <title>The Global Catalogue of Microorganisms (GCM) 10K type strain sequencing project: providing services to taxonomists for standard genome sequencing and annotation.</title>
        <authorList>
            <consortium name="The Broad Institute Genomics Platform"/>
            <consortium name="The Broad Institute Genome Sequencing Center for Infectious Disease"/>
            <person name="Wu L."/>
            <person name="Ma J."/>
        </authorList>
    </citation>
    <scope>NUCLEOTIDE SEQUENCE [LARGE SCALE GENOMIC DNA]</scope>
    <source>
        <strain evidence="2">JCM 18283</strain>
    </source>
</reference>
<keyword evidence="2" id="KW-1185">Reference proteome</keyword>
<evidence type="ECO:0000313" key="1">
    <source>
        <dbReference type="EMBL" id="GAA4924455.1"/>
    </source>
</evidence>
<organism evidence="1 2">
    <name type="scientific">Mucilaginibacter defluvii</name>
    <dbReference type="NCBI Taxonomy" id="1196019"/>
    <lineage>
        <taxon>Bacteria</taxon>
        <taxon>Pseudomonadati</taxon>
        <taxon>Bacteroidota</taxon>
        <taxon>Sphingobacteriia</taxon>
        <taxon>Sphingobacteriales</taxon>
        <taxon>Sphingobacteriaceae</taxon>
        <taxon>Mucilaginibacter</taxon>
    </lineage>
</organism>
<sequence length="154" mass="17732">MQLGLENTLITQKINMGSWPLVSMCMLMLFGNIASGQTNKKYIGIYKNQIGEKIEIRADSSYSYSRHVHMAYRWSSGKWSVKNDTIFLKLIAASDTIKATDLHNIQPQNYRLYPLKLFFKSGRVYDVSSHGIIYKGKVQSSFSRKKYSVVYKRA</sequence>
<protein>
    <submittedName>
        <fullName evidence="1">Uncharacterized protein</fullName>
    </submittedName>
</protein>
<gene>
    <name evidence="1" type="ORF">GCM10023313_31060</name>
</gene>
<dbReference type="EMBL" id="BAABJI010000002">
    <property type="protein sequence ID" value="GAA4924455.1"/>
    <property type="molecule type" value="Genomic_DNA"/>
</dbReference>
<comment type="caution">
    <text evidence="1">The sequence shown here is derived from an EMBL/GenBank/DDBJ whole genome shotgun (WGS) entry which is preliminary data.</text>
</comment>
<dbReference type="RefSeq" id="WP_345332283.1">
    <property type="nucleotide sequence ID" value="NZ_BAABJI010000002.1"/>
</dbReference>
<evidence type="ECO:0000313" key="2">
    <source>
        <dbReference type="Proteomes" id="UP001501436"/>
    </source>
</evidence>